<sequence length="278" mass="31205">MVKDGDRVLLYGEDGSKFILRVVAGAKKSTHLGLIEFDNLIGKQFGDRISIGKTGKAFYILPPTYVDDIFSMKRKTQIIYPKDSSYIIMKLDVKPGSKVIDTGIGSGAMCAAIARLVGETGKVYAYERREEFLKLARANLTEWGLADRVEFFLKDISLGFDHSDVDALLLDVPDPENYIRQCWEALKGGGVLGVVCPTTNQVTAVLEKIYDLPFVDVEVWESLMRQYKPVPGRLRPVDRMVAHTTYMIFARRVNSKPSSYQLEIPSRPDNSKQNAEEV</sequence>
<evidence type="ECO:0000256" key="5">
    <source>
        <dbReference type="PIRNR" id="PIRNR017269"/>
    </source>
</evidence>
<evidence type="ECO:0000256" key="1">
    <source>
        <dbReference type="ARBA" id="ARBA00022603"/>
    </source>
</evidence>
<comment type="function">
    <text evidence="5">Catalyzes the S-adenosyl-L-methionine-dependent formation of N(1)-methyladenine at position 58 (m1A58) in tRNA.</text>
</comment>
<dbReference type="PANTHER" id="PTHR12133:SF1">
    <property type="entry name" value="TRNA (ADENINE(58)-N(1))-METHYLTRANSFERASE, MITOCHONDRIAL"/>
    <property type="match status" value="1"/>
</dbReference>
<feature type="domain" description="tRNA (adenine(58)-N(1))-methyltransferase catalytic subunit TRM61 C-terminal" evidence="8">
    <location>
        <begin position="59"/>
        <end position="228"/>
    </location>
</feature>
<dbReference type="EC" id="2.1.1.220" evidence="5"/>
<accession>A0A7C4RWI7</accession>
<feature type="binding site" evidence="6">
    <location>
        <position position="155"/>
    </location>
    <ligand>
        <name>S-adenosyl-L-methionine</name>
        <dbReference type="ChEBI" id="CHEBI:59789"/>
    </ligand>
</feature>
<comment type="subunit">
    <text evidence="5">Homotetramer composed of a dimer of dimers.</text>
</comment>
<comment type="caution">
    <text evidence="9">The sequence shown here is derived from an EMBL/GenBank/DDBJ whole genome shotgun (WGS) entry which is preliminary data.</text>
</comment>
<comment type="catalytic activity">
    <reaction evidence="5">
        <text>adenosine(58) in tRNA + S-adenosyl-L-methionine = N(1)-methyladenosine(58) in tRNA + S-adenosyl-L-homocysteine + H(+)</text>
        <dbReference type="Rhea" id="RHEA:43152"/>
        <dbReference type="Rhea" id="RHEA-COMP:10365"/>
        <dbReference type="Rhea" id="RHEA-COMP:10366"/>
        <dbReference type="ChEBI" id="CHEBI:15378"/>
        <dbReference type="ChEBI" id="CHEBI:57856"/>
        <dbReference type="ChEBI" id="CHEBI:59789"/>
        <dbReference type="ChEBI" id="CHEBI:74411"/>
        <dbReference type="ChEBI" id="CHEBI:74491"/>
        <dbReference type="EC" id="2.1.1.220"/>
    </reaction>
</comment>
<dbReference type="EMBL" id="DSZY01000030">
    <property type="protein sequence ID" value="HGU40876.1"/>
    <property type="molecule type" value="Genomic_DNA"/>
</dbReference>
<keyword evidence="4 5" id="KW-0819">tRNA processing</keyword>
<evidence type="ECO:0000259" key="8">
    <source>
        <dbReference type="Pfam" id="PF08704"/>
    </source>
</evidence>
<gene>
    <name evidence="9" type="ORF">ENT77_06725</name>
</gene>
<dbReference type="Pfam" id="PF08704">
    <property type="entry name" value="GCD14"/>
    <property type="match status" value="1"/>
</dbReference>
<dbReference type="SUPFAM" id="SSF53335">
    <property type="entry name" value="S-adenosyl-L-methionine-dependent methyltransferases"/>
    <property type="match status" value="1"/>
</dbReference>
<dbReference type="GO" id="GO:0031515">
    <property type="term" value="C:tRNA (m1A) methyltransferase complex"/>
    <property type="evidence" value="ECO:0007669"/>
    <property type="project" value="UniProtKB-UniRule"/>
</dbReference>
<evidence type="ECO:0000256" key="3">
    <source>
        <dbReference type="ARBA" id="ARBA00022691"/>
    </source>
</evidence>
<dbReference type="GO" id="GO:0160107">
    <property type="term" value="F:tRNA (adenine(58)-N1)-methyltransferase activity"/>
    <property type="evidence" value="ECO:0007669"/>
    <property type="project" value="UniProtKB-EC"/>
</dbReference>
<proteinExistence type="inferred from homology"/>
<dbReference type="InterPro" id="IPR049470">
    <property type="entry name" value="TRM61_C"/>
</dbReference>
<dbReference type="PIRSF" id="PIRSF017269">
    <property type="entry name" value="GCD14"/>
    <property type="match status" value="1"/>
</dbReference>
<organism evidence="9">
    <name type="scientific">Fervidobacterium thailandense</name>
    <dbReference type="NCBI Taxonomy" id="1008305"/>
    <lineage>
        <taxon>Bacteria</taxon>
        <taxon>Thermotogati</taxon>
        <taxon>Thermotogota</taxon>
        <taxon>Thermotogae</taxon>
        <taxon>Thermotogales</taxon>
        <taxon>Fervidobacteriaceae</taxon>
        <taxon>Fervidobacterium</taxon>
    </lineage>
</organism>
<evidence type="ECO:0000313" key="9">
    <source>
        <dbReference type="EMBL" id="HGU40876.1"/>
    </source>
</evidence>
<dbReference type="InterPro" id="IPR029063">
    <property type="entry name" value="SAM-dependent_MTases_sf"/>
</dbReference>
<evidence type="ECO:0000256" key="4">
    <source>
        <dbReference type="ARBA" id="ARBA00022694"/>
    </source>
</evidence>
<keyword evidence="2 5" id="KW-0808">Transferase</keyword>
<evidence type="ECO:0000256" key="2">
    <source>
        <dbReference type="ARBA" id="ARBA00022679"/>
    </source>
</evidence>
<feature type="binding site" evidence="6">
    <location>
        <position position="127"/>
    </location>
    <ligand>
        <name>S-adenosyl-L-methionine</name>
        <dbReference type="ChEBI" id="CHEBI:59789"/>
    </ligand>
</feature>
<dbReference type="InterPro" id="IPR014816">
    <property type="entry name" value="tRNA_MeTrfase_Gcd14"/>
</dbReference>
<keyword evidence="3 5" id="KW-0949">S-adenosyl-L-methionine</keyword>
<dbReference type="Gene3D" id="3.10.330.20">
    <property type="match status" value="1"/>
</dbReference>
<reference evidence="9" key="1">
    <citation type="journal article" date="2020" name="mSystems">
        <title>Genome- and Community-Level Interaction Insights into Carbon Utilization and Element Cycling Functions of Hydrothermarchaeota in Hydrothermal Sediment.</title>
        <authorList>
            <person name="Zhou Z."/>
            <person name="Liu Y."/>
            <person name="Xu W."/>
            <person name="Pan J."/>
            <person name="Luo Z.H."/>
            <person name="Li M."/>
        </authorList>
    </citation>
    <scope>NUCLEOTIDE SEQUENCE [LARGE SCALE GENOMIC DNA]</scope>
    <source>
        <strain evidence="9">SpSt-609</strain>
    </source>
</reference>
<feature type="region of interest" description="Disordered" evidence="7">
    <location>
        <begin position="259"/>
        <end position="278"/>
    </location>
</feature>
<name>A0A7C4RWI7_9BACT</name>
<dbReference type="PANTHER" id="PTHR12133">
    <property type="entry name" value="TRNA (ADENINE(58)-N(1))-METHYLTRANSFERASE"/>
    <property type="match status" value="1"/>
</dbReference>
<evidence type="ECO:0000256" key="7">
    <source>
        <dbReference type="SAM" id="MobiDB-lite"/>
    </source>
</evidence>
<feature type="binding site" evidence="6">
    <location>
        <position position="171"/>
    </location>
    <ligand>
        <name>S-adenosyl-L-methionine</name>
        <dbReference type="ChEBI" id="CHEBI:59789"/>
    </ligand>
</feature>
<dbReference type="AlphaFoldDB" id="A0A7C4RWI7"/>
<comment type="similarity">
    <text evidence="5">Belongs to the class I-like SAM-binding methyltransferase superfamily. TRM61 family.</text>
</comment>
<dbReference type="GO" id="GO:0030488">
    <property type="term" value="P:tRNA methylation"/>
    <property type="evidence" value="ECO:0007669"/>
    <property type="project" value="InterPro"/>
</dbReference>
<evidence type="ECO:0000256" key="6">
    <source>
        <dbReference type="PIRSR" id="PIRSR017269-1"/>
    </source>
</evidence>
<dbReference type="CDD" id="cd02440">
    <property type="entry name" value="AdoMet_MTases"/>
    <property type="match status" value="1"/>
</dbReference>
<protein>
    <recommendedName>
        <fullName evidence="5">tRNA (adenine(58)-N(1))-methyltransferase TrmI</fullName>
        <ecNumber evidence="5">2.1.1.220</ecNumber>
    </recommendedName>
</protein>
<dbReference type="Gene3D" id="3.40.50.150">
    <property type="entry name" value="Vaccinia Virus protein VP39"/>
    <property type="match status" value="1"/>
</dbReference>
<keyword evidence="1 5" id="KW-0489">Methyltransferase</keyword>
<dbReference type="PROSITE" id="PS51620">
    <property type="entry name" value="SAM_TRM61"/>
    <property type="match status" value="1"/>
</dbReference>